<keyword evidence="1" id="KW-0472">Membrane</keyword>
<feature type="transmembrane region" description="Helical" evidence="1">
    <location>
        <begin position="78"/>
        <end position="101"/>
    </location>
</feature>
<gene>
    <name evidence="2" type="ORF">VIS_S3CHB70039</name>
</gene>
<dbReference type="EMBL" id="FO117597">
    <property type="protein sequence ID" value="CCG00078.1"/>
    <property type="molecule type" value="Genomic_DNA"/>
</dbReference>
<evidence type="ECO:0000313" key="2">
    <source>
        <dbReference type="EMBL" id="CCG00078.1"/>
    </source>
</evidence>
<organism evidence="2">
    <name type="scientific">uncultured Flavobacteriia bacterium</name>
    <dbReference type="NCBI Taxonomy" id="212695"/>
    <lineage>
        <taxon>Bacteria</taxon>
        <taxon>Pseudomonadati</taxon>
        <taxon>Bacteroidota</taxon>
        <taxon>Flavobacteriia</taxon>
        <taxon>environmental samples</taxon>
    </lineage>
</organism>
<reference evidence="2" key="2">
    <citation type="submission" date="2012-02" db="EMBL/GenBank/DDBJ databases">
        <authorList>
            <person name="Genoscope - CEA"/>
        </authorList>
    </citation>
    <scope>NUCLEOTIDE SEQUENCE</scope>
</reference>
<accession>H6RGB7</accession>
<dbReference type="AlphaFoldDB" id="H6RGB7"/>
<sequence>MTTSEELKKLIDASMADGKISSKERKVLIARAVSEGLDKDEFDLYLDSLTHSVKTESAGLISKVVPFLKWIAEKKRRVIIAFYVVLFIGSGFAYLIGGAFMGADGALKSSERGCASMEDCITNYKFEEARQYASEDGGGRWDMQKIISSEVSYYASQQELDMAFRSIMEYSFSNGFEPQGRTEDNEYYNEEVNWYNSVVESILVDFESDETKLKKLVYSIKPLAIIGEMFKKSDDDEYYDEYTFEKDNSIKDELIKRYRL</sequence>
<evidence type="ECO:0000256" key="1">
    <source>
        <dbReference type="SAM" id="Phobius"/>
    </source>
</evidence>
<keyword evidence="1" id="KW-0812">Transmembrane</keyword>
<protein>
    <submittedName>
        <fullName evidence="2">Uncharacterized protein</fullName>
    </submittedName>
</protein>
<reference evidence="2" key="1">
    <citation type="journal article" date="2012" name="Environ. Microbiol.">
        <title>Genomic content of uncultured Bacteroidetes from contrasting oceanic provinces in the North Atlantic Ocean.</title>
        <authorList>
            <person name="Gomez-Pereira P.R."/>
            <person name="Schuler M."/>
            <person name="Fuchs B.M."/>
            <person name="Bennke C."/>
            <person name="Teeling H."/>
            <person name="Waldmann J."/>
            <person name="Richter M."/>
            <person name="Barbe V."/>
            <person name="Bataille E."/>
            <person name="Glockner F.O."/>
            <person name="Amann R."/>
        </authorList>
    </citation>
    <scope>NUCLEOTIDE SEQUENCE</scope>
</reference>
<name>H6RGB7_9BACT</name>
<keyword evidence="1" id="KW-1133">Transmembrane helix</keyword>
<proteinExistence type="predicted"/>